<proteinExistence type="predicted"/>
<dbReference type="AlphaFoldDB" id="A0A1U7IXZ4"/>
<dbReference type="STRING" id="549789.NIES30_25080"/>
<comment type="caution">
    <text evidence="1">The sequence shown here is derived from an EMBL/GenBank/DDBJ whole genome shotgun (WGS) entry which is preliminary data.</text>
</comment>
<organism evidence="1 2">
    <name type="scientific">Phormidium tenue NIES-30</name>
    <dbReference type="NCBI Taxonomy" id="549789"/>
    <lineage>
        <taxon>Bacteria</taxon>
        <taxon>Bacillati</taxon>
        <taxon>Cyanobacteriota</taxon>
        <taxon>Cyanophyceae</taxon>
        <taxon>Oscillatoriophycideae</taxon>
        <taxon>Oscillatoriales</taxon>
        <taxon>Oscillatoriaceae</taxon>
        <taxon>Phormidium</taxon>
    </lineage>
</organism>
<dbReference type="OrthoDB" id="484613at2"/>
<sequence length="168" mass="18806">MLVGIPGSGKSTWARDFVLAHPRYRIVSTDNLRAQLYGDEAIQGDWLRIWQQVMTQWQQAIAAIHQGELEGVIYDATNARRRHRREAIAAACQTGFAPITLVWFDVPLSLAIERNRGRSRQVPVDIIATMHRQLQGALPSVQEGVDRVLVLGTDLYPALPSQSADPLR</sequence>
<reference evidence="1 2" key="1">
    <citation type="submission" date="2016-11" db="EMBL/GenBank/DDBJ databases">
        <title>Draft Genome Sequences of Nine Cyanobacterial Strains from Diverse Habitats.</title>
        <authorList>
            <person name="Zhu T."/>
            <person name="Hou S."/>
            <person name="Lu X."/>
            <person name="Hess W.R."/>
        </authorList>
    </citation>
    <scope>NUCLEOTIDE SEQUENCE [LARGE SCALE GENOMIC DNA]</scope>
    <source>
        <strain evidence="1 2">NIES-30</strain>
    </source>
</reference>
<dbReference type="InterPro" id="IPR027417">
    <property type="entry name" value="P-loop_NTPase"/>
</dbReference>
<accession>A0A1U7IXZ4</accession>
<dbReference type="PIRSF" id="PIRSF037081">
    <property type="entry name" value="P-loop_All4644_prd"/>
    <property type="match status" value="1"/>
</dbReference>
<gene>
    <name evidence="1" type="ORF">NIES30_25080</name>
</gene>
<dbReference type="EMBL" id="MRCG01000034">
    <property type="protein sequence ID" value="OKH43365.1"/>
    <property type="molecule type" value="Genomic_DNA"/>
</dbReference>
<dbReference type="Pfam" id="PF13671">
    <property type="entry name" value="AAA_33"/>
    <property type="match status" value="1"/>
</dbReference>
<dbReference type="SUPFAM" id="SSF52540">
    <property type="entry name" value="P-loop containing nucleoside triphosphate hydrolases"/>
    <property type="match status" value="1"/>
</dbReference>
<name>A0A1U7IXZ4_9CYAN</name>
<evidence type="ECO:0000313" key="1">
    <source>
        <dbReference type="EMBL" id="OKH43365.1"/>
    </source>
</evidence>
<protein>
    <submittedName>
        <fullName evidence="1">AAA family ATPase</fullName>
    </submittedName>
</protein>
<dbReference type="InterPro" id="IPR017101">
    <property type="entry name" value="P-loop_ATP/GTP-bd_All4644_prd"/>
</dbReference>
<evidence type="ECO:0000313" key="2">
    <source>
        <dbReference type="Proteomes" id="UP000185557"/>
    </source>
</evidence>
<dbReference type="Gene3D" id="3.40.50.300">
    <property type="entry name" value="P-loop containing nucleotide triphosphate hydrolases"/>
    <property type="match status" value="1"/>
</dbReference>
<keyword evidence="2" id="KW-1185">Reference proteome</keyword>
<dbReference type="Proteomes" id="UP000185557">
    <property type="component" value="Unassembled WGS sequence"/>
</dbReference>